<dbReference type="InterPro" id="IPR038765">
    <property type="entry name" value="Papain-like_cys_pep_sf"/>
</dbReference>
<proteinExistence type="inferred from homology"/>
<evidence type="ECO:0000313" key="13">
    <source>
        <dbReference type="Proteomes" id="UP000094023"/>
    </source>
</evidence>
<dbReference type="Gene3D" id="3.90.1720.10">
    <property type="entry name" value="endopeptidase domain like (from Nostoc punctiforme)"/>
    <property type="match status" value="1"/>
</dbReference>
<dbReference type="EMBL" id="LXEN01000149">
    <property type="protein sequence ID" value="OAT22596.1"/>
    <property type="molecule type" value="Genomic_DNA"/>
</dbReference>
<comment type="subcellular location">
    <subcellularLocation>
        <location evidence="1">Membrane</location>
        <topology evidence="1">Lipid-anchor</topology>
    </subcellularLocation>
</comment>
<evidence type="ECO:0000256" key="1">
    <source>
        <dbReference type="ARBA" id="ARBA00004635"/>
    </source>
</evidence>
<evidence type="ECO:0000256" key="8">
    <source>
        <dbReference type="ARBA" id="ARBA00023139"/>
    </source>
</evidence>
<evidence type="ECO:0000259" key="11">
    <source>
        <dbReference type="PROSITE" id="PS51935"/>
    </source>
</evidence>
<keyword evidence="13" id="KW-1185">Reference proteome</keyword>
<gene>
    <name evidence="12" type="ORF">M983_2910</name>
</gene>
<dbReference type="PANTHER" id="PTHR47360">
    <property type="entry name" value="MUREIN DD-ENDOPEPTIDASE MEPS/MUREIN LD-CARBOXYPEPTIDASE"/>
    <property type="match status" value="1"/>
</dbReference>
<organism evidence="12 13">
    <name type="scientific">Proteus myxofaciens ATCC 19692</name>
    <dbReference type="NCBI Taxonomy" id="1354337"/>
    <lineage>
        <taxon>Bacteria</taxon>
        <taxon>Pseudomonadati</taxon>
        <taxon>Pseudomonadota</taxon>
        <taxon>Gammaproteobacteria</taxon>
        <taxon>Enterobacterales</taxon>
        <taxon>Morganellaceae</taxon>
        <taxon>Proteus</taxon>
    </lineage>
</organism>
<keyword evidence="5" id="KW-0378">Hydrolase</keyword>
<protein>
    <submittedName>
        <fullName evidence="12">Spr family lipoprotein</fullName>
    </submittedName>
</protein>
<feature type="chain" id="PRO_5008278758" evidence="10">
    <location>
        <begin position="31"/>
        <end position="204"/>
    </location>
</feature>
<dbReference type="Pfam" id="PF00877">
    <property type="entry name" value="NLPC_P60"/>
    <property type="match status" value="1"/>
</dbReference>
<keyword evidence="7" id="KW-0472">Membrane</keyword>
<evidence type="ECO:0000256" key="10">
    <source>
        <dbReference type="SAM" id="SignalP"/>
    </source>
</evidence>
<dbReference type="InterPro" id="IPR052062">
    <property type="entry name" value="Murein_DD/LD_carboxypeptidase"/>
</dbReference>
<keyword evidence="8" id="KW-0564">Palmitate</keyword>
<feature type="signal peptide" evidence="10">
    <location>
        <begin position="1"/>
        <end position="30"/>
    </location>
</feature>
<evidence type="ECO:0000256" key="4">
    <source>
        <dbReference type="ARBA" id="ARBA00022729"/>
    </source>
</evidence>
<evidence type="ECO:0000256" key="6">
    <source>
        <dbReference type="ARBA" id="ARBA00022807"/>
    </source>
</evidence>
<dbReference type="GO" id="GO:0016020">
    <property type="term" value="C:membrane"/>
    <property type="evidence" value="ECO:0007669"/>
    <property type="project" value="UniProtKB-SubCell"/>
</dbReference>
<dbReference type="GO" id="GO:0006508">
    <property type="term" value="P:proteolysis"/>
    <property type="evidence" value="ECO:0007669"/>
    <property type="project" value="UniProtKB-KW"/>
</dbReference>
<evidence type="ECO:0000313" key="12">
    <source>
        <dbReference type="EMBL" id="OAT22596.1"/>
    </source>
</evidence>
<keyword evidence="6" id="KW-0788">Thiol protease</keyword>
<evidence type="ECO:0000256" key="3">
    <source>
        <dbReference type="ARBA" id="ARBA00022670"/>
    </source>
</evidence>
<keyword evidence="4 10" id="KW-0732">Signal</keyword>
<accession>A0A198FEA0</accession>
<dbReference type="InterPro" id="IPR000064">
    <property type="entry name" value="NLP_P60_dom"/>
</dbReference>
<sequence length="204" mass="22761">MRTKPFMRVLKLIPAFIVVATLSACSSQNANSRLANSSNTPLNKSPSTSISQASQDEFESLVKNLDIKSKILDQYADWKGVAYRLGGNTKNGIDCSAFVQRTFRDQFGMDLPRSTSDQQFSGTKINRSKLQAGDLVLFKTGRTMRHVGIYIGNDKFVHASTSSGVIVSEMSNVYWNKRFYAARRVIENQDTTLANNNYAQNALR</sequence>
<feature type="domain" description="NlpC/P60" evidence="11">
    <location>
        <begin position="65"/>
        <end position="186"/>
    </location>
</feature>
<dbReference type="OrthoDB" id="9807055at2"/>
<evidence type="ECO:0000256" key="9">
    <source>
        <dbReference type="ARBA" id="ARBA00023288"/>
    </source>
</evidence>
<name>A0A198FEA0_9GAMM</name>
<comment type="similarity">
    <text evidence="2">Belongs to the peptidase C40 family.</text>
</comment>
<dbReference type="GO" id="GO:0008234">
    <property type="term" value="F:cysteine-type peptidase activity"/>
    <property type="evidence" value="ECO:0007669"/>
    <property type="project" value="UniProtKB-KW"/>
</dbReference>
<dbReference type="Proteomes" id="UP000094023">
    <property type="component" value="Unassembled WGS sequence"/>
</dbReference>
<dbReference type="NCBIfam" id="NF008096">
    <property type="entry name" value="PRK10838.1"/>
    <property type="match status" value="1"/>
</dbReference>
<dbReference type="AlphaFoldDB" id="A0A198FEA0"/>
<keyword evidence="9 12" id="KW-0449">Lipoprotein</keyword>
<dbReference type="PROSITE" id="PS51257">
    <property type="entry name" value="PROKAR_LIPOPROTEIN"/>
    <property type="match status" value="1"/>
</dbReference>
<dbReference type="PROSITE" id="PS51935">
    <property type="entry name" value="NLPC_P60"/>
    <property type="match status" value="1"/>
</dbReference>
<dbReference type="SUPFAM" id="SSF54001">
    <property type="entry name" value="Cysteine proteinases"/>
    <property type="match status" value="1"/>
</dbReference>
<keyword evidence="3" id="KW-0645">Protease</keyword>
<evidence type="ECO:0000256" key="7">
    <source>
        <dbReference type="ARBA" id="ARBA00023136"/>
    </source>
</evidence>
<dbReference type="PANTHER" id="PTHR47360:SF3">
    <property type="entry name" value="MUREIN DD-ENDOPEPTIDASE MEPS_MUREIN LD-CARBOXYPEPTIDASE"/>
    <property type="match status" value="1"/>
</dbReference>
<dbReference type="PATRIC" id="fig|1354337.4.peg.2996"/>
<dbReference type="RefSeq" id="WP_066752574.1">
    <property type="nucleotide sequence ID" value="NZ_LXEN01000149.1"/>
</dbReference>
<comment type="caution">
    <text evidence="12">The sequence shown here is derived from an EMBL/GenBank/DDBJ whole genome shotgun (WGS) entry which is preliminary data.</text>
</comment>
<evidence type="ECO:0000256" key="5">
    <source>
        <dbReference type="ARBA" id="ARBA00022801"/>
    </source>
</evidence>
<dbReference type="STRING" id="1354337.M983_2910"/>
<reference evidence="12 13" key="1">
    <citation type="submission" date="2016-04" db="EMBL/GenBank/DDBJ databases">
        <title>ATOL: Assembling a taxonomically balanced genome-scale reconstruction of the evolutionary history of the Enterobacteriaceae.</title>
        <authorList>
            <person name="Plunkett G.III."/>
            <person name="Neeno-Eckwall E.C."/>
            <person name="Glasner J.D."/>
            <person name="Perna N.T."/>
        </authorList>
    </citation>
    <scope>NUCLEOTIDE SEQUENCE [LARGE SCALE GENOMIC DNA]</scope>
    <source>
        <strain evidence="12 13">ATCC 19692</strain>
    </source>
</reference>
<evidence type="ECO:0000256" key="2">
    <source>
        <dbReference type="ARBA" id="ARBA00007074"/>
    </source>
</evidence>